<evidence type="ECO:0000313" key="1">
    <source>
        <dbReference type="EMBL" id="JAD97948.1"/>
    </source>
</evidence>
<dbReference type="EMBL" id="GBRH01199947">
    <property type="protein sequence ID" value="JAD97948.1"/>
    <property type="molecule type" value="Transcribed_RNA"/>
</dbReference>
<name>A0A0A9EG03_ARUDO</name>
<reference evidence="1" key="2">
    <citation type="journal article" date="2015" name="Data Brief">
        <title>Shoot transcriptome of the giant reed, Arundo donax.</title>
        <authorList>
            <person name="Barrero R.A."/>
            <person name="Guerrero F.D."/>
            <person name="Moolhuijzen P."/>
            <person name="Goolsby J.A."/>
            <person name="Tidwell J."/>
            <person name="Bellgard S.E."/>
            <person name="Bellgard M.I."/>
        </authorList>
    </citation>
    <scope>NUCLEOTIDE SEQUENCE</scope>
    <source>
        <tissue evidence="1">Shoot tissue taken approximately 20 cm above the soil surface</tissue>
    </source>
</reference>
<reference evidence="1" key="1">
    <citation type="submission" date="2014-09" db="EMBL/GenBank/DDBJ databases">
        <authorList>
            <person name="Magalhaes I.L.F."/>
            <person name="Oliveira U."/>
            <person name="Santos F.R."/>
            <person name="Vidigal T.H.D.A."/>
            <person name="Brescovit A.D."/>
            <person name="Santos A.J."/>
        </authorList>
    </citation>
    <scope>NUCLEOTIDE SEQUENCE</scope>
    <source>
        <tissue evidence="1">Shoot tissue taken approximately 20 cm above the soil surface</tissue>
    </source>
</reference>
<sequence>MISHWIYVKSICSCKCFWMSA</sequence>
<accession>A0A0A9EG03</accession>
<organism evidence="1">
    <name type="scientific">Arundo donax</name>
    <name type="common">Giant reed</name>
    <name type="synonym">Donax arundinaceus</name>
    <dbReference type="NCBI Taxonomy" id="35708"/>
    <lineage>
        <taxon>Eukaryota</taxon>
        <taxon>Viridiplantae</taxon>
        <taxon>Streptophyta</taxon>
        <taxon>Embryophyta</taxon>
        <taxon>Tracheophyta</taxon>
        <taxon>Spermatophyta</taxon>
        <taxon>Magnoliopsida</taxon>
        <taxon>Liliopsida</taxon>
        <taxon>Poales</taxon>
        <taxon>Poaceae</taxon>
        <taxon>PACMAD clade</taxon>
        <taxon>Arundinoideae</taxon>
        <taxon>Arundineae</taxon>
        <taxon>Arundo</taxon>
    </lineage>
</organism>
<dbReference type="AlphaFoldDB" id="A0A0A9EG03"/>
<proteinExistence type="predicted"/>
<protein>
    <submittedName>
        <fullName evidence="1">Uncharacterized protein</fullName>
    </submittedName>
</protein>